<name>A0AAV5SIG2_9BILA</name>
<feature type="non-terminal residue" evidence="1">
    <location>
        <position position="1"/>
    </location>
</feature>
<evidence type="ECO:0000313" key="1">
    <source>
        <dbReference type="EMBL" id="GMS82699.1"/>
    </source>
</evidence>
<reference evidence="1" key="1">
    <citation type="submission" date="2023-10" db="EMBL/GenBank/DDBJ databases">
        <title>Genome assembly of Pristionchus species.</title>
        <authorList>
            <person name="Yoshida K."/>
            <person name="Sommer R.J."/>
        </authorList>
    </citation>
    <scope>NUCLEOTIDE SEQUENCE</scope>
    <source>
        <strain evidence="1">RS0144</strain>
    </source>
</reference>
<dbReference type="AlphaFoldDB" id="A0AAV5SIG2"/>
<accession>A0AAV5SIG2</accession>
<dbReference type="EMBL" id="BTSX01000002">
    <property type="protein sequence ID" value="GMS82699.1"/>
    <property type="molecule type" value="Genomic_DNA"/>
</dbReference>
<evidence type="ECO:0000313" key="2">
    <source>
        <dbReference type="Proteomes" id="UP001432027"/>
    </source>
</evidence>
<organism evidence="1 2">
    <name type="scientific">Pristionchus entomophagus</name>
    <dbReference type="NCBI Taxonomy" id="358040"/>
    <lineage>
        <taxon>Eukaryota</taxon>
        <taxon>Metazoa</taxon>
        <taxon>Ecdysozoa</taxon>
        <taxon>Nematoda</taxon>
        <taxon>Chromadorea</taxon>
        <taxon>Rhabditida</taxon>
        <taxon>Rhabditina</taxon>
        <taxon>Diplogasteromorpha</taxon>
        <taxon>Diplogasteroidea</taxon>
        <taxon>Neodiplogasteridae</taxon>
        <taxon>Pristionchus</taxon>
    </lineage>
</organism>
<protein>
    <submittedName>
        <fullName evidence="1">Uncharacterized protein</fullName>
    </submittedName>
</protein>
<gene>
    <name evidence="1" type="ORF">PENTCL1PPCAC_4874</name>
</gene>
<sequence length="82" mass="8631">DVTSVDLPLVLTRPLHLVPLEKDRIPSSGSLEGSTDLFAAANAPSSCSLAPNVFQLLAVVGSIFASLRNFSMSPCAYGNLRN</sequence>
<keyword evidence="2" id="KW-1185">Reference proteome</keyword>
<comment type="caution">
    <text evidence="1">The sequence shown here is derived from an EMBL/GenBank/DDBJ whole genome shotgun (WGS) entry which is preliminary data.</text>
</comment>
<feature type="non-terminal residue" evidence="1">
    <location>
        <position position="82"/>
    </location>
</feature>
<proteinExistence type="predicted"/>
<dbReference type="Proteomes" id="UP001432027">
    <property type="component" value="Unassembled WGS sequence"/>
</dbReference>